<keyword evidence="3" id="KW-1185">Reference proteome</keyword>
<protein>
    <submittedName>
        <fullName evidence="2">Uncharacterized protein</fullName>
    </submittedName>
</protein>
<feature type="region of interest" description="Disordered" evidence="1">
    <location>
        <begin position="28"/>
        <end position="68"/>
    </location>
</feature>
<accession>A0A517L6X7</accession>
<feature type="region of interest" description="Disordered" evidence="1">
    <location>
        <begin position="106"/>
        <end position="134"/>
    </location>
</feature>
<proteinExistence type="predicted"/>
<dbReference type="AlphaFoldDB" id="A0A517L6X7"/>
<reference evidence="2 3" key="1">
    <citation type="submission" date="2019-07" db="EMBL/GenBank/DDBJ databases">
        <title>Finished genome of Venturia effusa.</title>
        <authorList>
            <person name="Young C.A."/>
            <person name="Cox M.P."/>
            <person name="Ganley A.R.D."/>
            <person name="David W.J."/>
        </authorList>
    </citation>
    <scope>NUCLEOTIDE SEQUENCE [LARGE SCALE GENOMIC DNA]</scope>
    <source>
        <strain evidence="3">albino</strain>
    </source>
</reference>
<evidence type="ECO:0000256" key="1">
    <source>
        <dbReference type="SAM" id="MobiDB-lite"/>
    </source>
</evidence>
<sequence length="162" mass="18401">MSPPQQETPKIYIPNLQGLQILQITPFPEDADDESDTELDCPETITPSTSQKMRSEEQVWKSPTRRNGRTEIMLFMGMGKRSMGYEESDEMKREGNDMLLIGVDKKAWATPQPQNDASDEHEDGSDGKRHANRDFEAANMMLLCSECMSAGPRMEKISSRRK</sequence>
<evidence type="ECO:0000313" key="2">
    <source>
        <dbReference type="EMBL" id="QDS71385.1"/>
    </source>
</evidence>
<dbReference type="OrthoDB" id="10607080at2759"/>
<gene>
    <name evidence="2" type="ORF">FKW77_002832</name>
</gene>
<dbReference type="EMBL" id="CP042190">
    <property type="protein sequence ID" value="QDS71385.1"/>
    <property type="molecule type" value="Genomic_DNA"/>
</dbReference>
<feature type="compositionally biased region" description="Acidic residues" evidence="1">
    <location>
        <begin position="29"/>
        <end position="41"/>
    </location>
</feature>
<organism evidence="2 3">
    <name type="scientific">Venturia effusa</name>
    <dbReference type="NCBI Taxonomy" id="50376"/>
    <lineage>
        <taxon>Eukaryota</taxon>
        <taxon>Fungi</taxon>
        <taxon>Dikarya</taxon>
        <taxon>Ascomycota</taxon>
        <taxon>Pezizomycotina</taxon>
        <taxon>Dothideomycetes</taxon>
        <taxon>Pleosporomycetidae</taxon>
        <taxon>Venturiales</taxon>
        <taxon>Venturiaceae</taxon>
        <taxon>Venturia</taxon>
    </lineage>
</organism>
<evidence type="ECO:0000313" key="3">
    <source>
        <dbReference type="Proteomes" id="UP000316270"/>
    </source>
</evidence>
<feature type="compositionally biased region" description="Basic and acidic residues" evidence="1">
    <location>
        <begin position="124"/>
        <end position="134"/>
    </location>
</feature>
<name>A0A517L6X7_9PEZI</name>
<dbReference type="Proteomes" id="UP000316270">
    <property type="component" value="Chromosome 6"/>
</dbReference>